<dbReference type="EMBL" id="BASZ01000005">
    <property type="protein sequence ID" value="GAD49161.1"/>
    <property type="molecule type" value="Genomic_DNA"/>
</dbReference>
<dbReference type="RefSeq" id="WP_021690067.1">
    <property type="nucleotide sequence ID" value="NZ_BASZ01000005.1"/>
</dbReference>
<dbReference type="KEGG" id="ntd:EGO55_11620"/>
<keyword evidence="1" id="KW-0472">Membrane</keyword>
<evidence type="ECO:0000256" key="1">
    <source>
        <dbReference type="SAM" id="Phobius"/>
    </source>
</evidence>
<proteinExistence type="predicted"/>
<protein>
    <recommendedName>
        <fullName evidence="4">DUF2846 domain-containing protein</fullName>
    </recommendedName>
</protein>
<feature type="transmembrane region" description="Helical" evidence="1">
    <location>
        <begin position="35"/>
        <end position="53"/>
    </location>
</feature>
<dbReference type="AlphaFoldDB" id="U2Y7H7"/>
<comment type="caution">
    <text evidence="2">The sequence shown here is derived from an EMBL/GenBank/DDBJ whole genome shotgun (WGS) entry which is preliminary data.</text>
</comment>
<gene>
    <name evidence="2" type="ORF">NT2_05_00820</name>
</gene>
<sequence>MGTSKMSPLKIGLLVIVTGIAAIIGFNIGKNASGPMILLLLVGFVAMIAFFLSGNRKEVALDSTTVADALRLQAPTGKARLYVVRRGFVGGMQGMEITIDSSHSGQIKSGRALFADLAPGHHLVGAKMAKGGKSSATSLELDLAADTVTVLKAGTEMGALTTKCVLEVLPSLPVAQQELKKARFLAWYQA</sequence>
<dbReference type="OrthoDB" id="7550742at2"/>
<keyword evidence="3" id="KW-1185">Reference proteome</keyword>
<evidence type="ECO:0000313" key="3">
    <source>
        <dbReference type="Proteomes" id="UP000016568"/>
    </source>
</evidence>
<feature type="transmembrane region" description="Helical" evidence="1">
    <location>
        <begin position="12"/>
        <end position="29"/>
    </location>
</feature>
<reference evidence="2 3" key="1">
    <citation type="submission" date="2013-09" db="EMBL/GenBank/DDBJ databases">
        <title>Whole genome shotgun sequence of Novosphingobium tardaugens NBRC 16725.</title>
        <authorList>
            <person name="Isaki S."/>
            <person name="Hosoyama A."/>
            <person name="Tsuchikane K."/>
            <person name="Katsumata H."/>
            <person name="Ando Y."/>
            <person name="Yamazaki S."/>
            <person name="Fujita N."/>
        </authorList>
    </citation>
    <scope>NUCLEOTIDE SEQUENCE [LARGE SCALE GENOMIC DNA]</scope>
    <source>
        <strain evidence="2 3">NBRC 16725</strain>
    </source>
</reference>
<name>U2Y7H7_9SPHN</name>
<accession>U2Y7H7</accession>
<dbReference type="Proteomes" id="UP000016568">
    <property type="component" value="Unassembled WGS sequence"/>
</dbReference>
<evidence type="ECO:0008006" key="4">
    <source>
        <dbReference type="Google" id="ProtNLM"/>
    </source>
</evidence>
<evidence type="ECO:0000313" key="2">
    <source>
        <dbReference type="EMBL" id="GAD49161.1"/>
    </source>
</evidence>
<keyword evidence="1" id="KW-1133">Transmembrane helix</keyword>
<keyword evidence="1" id="KW-0812">Transmembrane</keyword>
<organism evidence="2 3">
    <name type="scientific">Caenibius tardaugens NBRC 16725</name>
    <dbReference type="NCBI Taxonomy" id="1219035"/>
    <lineage>
        <taxon>Bacteria</taxon>
        <taxon>Pseudomonadati</taxon>
        <taxon>Pseudomonadota</taxon>
        <taxon>Alphaproteobacteria</taxon>
        <taxon>Sphingomonadales</taxon>
        <taxon>Erythrobacteraceae</taxon>
        <taxon>Caenibius</taxon>
    </lineage>
</organism>